<dbReference type="InterPro" id="IPR013087">
    <property type="entry name" value="Znf_C2H2_type"/>
</dbReference>
<feature type="domain" description="C2H2-type" evidence="9">
    <location>
        <begin position="169"/>
        <end position="196"/>
    </location>
</feature>
<feature type="domain" description="C2H2-type" evidence="9">
    <location>
        <begin position="396"/>
        <end position="423"/>
    </location>
</feature>
<proteinExistence type="predicted"/>
<dbReference type="GO" id="GO:0048598">
    <property type="term" value="P:embryonic morphogenesis"/>
    <property type="evidence" value="ECO:0007669"/>
    <property type="project" value="UniProtKB-ARBA"/>
</dbReference>
<keyword evidence="6" id="KW-0539">Nucleus</keyword>
<feature type="domain" description="C2H2-type" evidence="9">
    <location>
        <begin position="253"/>
        <end position="280"/>
    </location>
</feature>
<accession>A0AAN9V3H4</accession>
<dbReference type="GO" id="GO:0008270">
    <property type="term" value="F:zinc ion binding"/>
    <property type="evidence" value="ECO:0007669"/>
    <property type="project" value="UniProtKB-KW"/>
</dbReference>
<dbReference type="GO" id="GO:0000978">
    <property type="term" value="F:RNA polymerase II cis-regulatory region sequence-specific DNA binding"/>
    <property type="evidence" value="ECO:0007669"/>
    <property type="project" value="TreeGrafter"/>
</dbReference>
<feature type="domain" description="C2H2-type" evidence="9">
    <location>
        <begin position="340"/>
        <end position="367"/>
    </location>
</feature>
<dbReference type="PROSITE" id="PS00028">
    <property type="entry name" value="ZINC_FINGER_C2H2_1"/>
    <property type="match status" value="8"/>
</dbReference>
<feature type="domain" description="C2H2-type" evidence="9">
    <location>
        <begin position="368"/>
        <end position="395"/>
    </location>
</feature>
<keyword evidence="2" id="KW-0479">Metal-binding</keyword>
<organism evidence="10 11">
    <name type="scientific">Gryllus longicercus</name>
    <dbReference type="NCBI Taxonomy" id="2509291"/>
    <lineage>
        <taxon>Eukaryota</taxon>
        <taxon>Metazoa</taxon>
        <taxon>Ecdysozoa</taxon>
        <taxon>Arthropoda</taxon>
        <taxon>Hexapoda</taxon>
        <taxon>Insecta</taxon>
        <taxon>Pterygota</taxon>
        <taxon>Neoptera</taxon>
        <taxon>Polyneoptera</taxon>
        <taxon>Orthoptera</taxon>
        <taxon>Ensifera</taxon>
        <taxon>Gryllidea</taxon>
        <taxon>Grylloidea</taxon>
        <taxon>Gryllidae</taxon>
        <taxon>Gryllinae</taxon>
        <taxon>Gryllus</taxon>
    </lineage>
</organism>
<dbReference type="FunFam" id="3.30.160.60:FF:000624">
    <property type="entry name" value="zinc finger protein 697"/>
    <property type="match status" value="1"/>
</dbReference>
<dbReference type="FunFam" id="3.30.160.60:FF:000145">
    <property type="entry name" value="Zinc finger protein 574"/>
    <property type="match status" value="1"/>
</dbReference>
<dbReference type="SMART" id="SM00355">
    <property type="entry name" value="ZnF_C2H2"/>
    <property type="match status" value="8"/>
</dbReference>
<evidence type="ECO:0000256" key="3">
    <source>
        <dbReference type="ARBA" id="ARBA00022737"/>
    </source>
</evidence>
<protein>
    <recommendedName>
        <fullName evidence="9">C2H2-type domain-containing protein</fullName>
    </recommendedName>
</protein>
<evidence type="ECO:0000256" key="7">
    <source>
        <dbReference type="PROSITE-ProRule" id="PRU00042"/>
    </source>
</evidence>
<dbReference type="FunFam" id="3.30.160.60:FF:000303">
    <property type="entry name" value="Zinc finger protein 41"/>
    <property type="match status" value="1"/>
</dbReference>
<evidence type="ECO:0000256" key="8">
    <source>
        <dbReference type="SAM" id="MobiDB-lite"/>
    </source>
</evidence>
<comment type="subcellular location">
    <subcellularLocation>
        <location evidence="1">Nucleus</location>
    </subcellularLocation>
</comment>
<dbReference type="PANTHER" id="PTHR23235">
    <property type="entry name" value="KRUEPPEL-LIKE TRANSCRIPTION FACTOR"/>
    <property type="match status" value="1"/>
</dbReference>
<dbReference type="PANTHER" id="PTHR23235:SF142">
    <property type="entry name" value="ZINC FINGER PROTEIN 384"/>
    <property type="match status" value="1"/>
</dbReference>
<evidence type="ECO:0000313" key="10">
    <source>
        <dbReference type="EMBL" id="KAK7790954.1"/>
    </source>
</evidence>
<evidence type="ECO:0000256" key="6">
    <source>
        <dbReference type="ARBA" id="ARBA00023242"/>
    </source>
</evidence>
<name>A0AAN9V3H4_9ORTH</name>
<keyword evidence="3" id="KW-0677">Repeat</keyword>
<dbReference type="InterPro" id="IPR036236">
    <property type="entry name" value="Znf_C2H2_sf"/>
</dbReference>
<gene>
    <name evidence="10" type="ORF">R5R35_005121</name>
</gene>
<evidence type="ECO:0000313" key="11">
    <source>
        <dbReference type="Proteomes" id="UP001378592"/>
    </source>
</evidence>
<dbReference type="Proteomes" id="UP001378592">
    <property type="component" value="Unassembled WGS sequence"/>
</dbReference>
<keyword evidence="11" id="KW-1185">Reference proteome</keyword>
<feature type="domain" description="C2H2-type" evidence="9">
    <location>
        <begin position="197"/>
        <end position="224"/>
    </location>
</feature>
<evidence type="ECO:0000256" key="5">
    <source>
        <dbReference type="ARBA" id="ARBA00022833"/>
    </source>
</evidence>
<dbReference type="FunFam" id="3.30.160.60:FF:000065">
    <property type="entry name" value="B-cell CLL/lymphoma 6, member B"/>
    <property type="match status" value="1"/>
</dbReference>
<dbReference type="Pfam" id="PF00096">
    <property type="entry name" value="zf-C2H2"/>
    <property type="match status" value="7"/>
</dbReference>
<evidence type="ECO:0000256" key="2">
    <source>
        <dbReference type="ARBA" id="ARBA00022723"/>
    </source>
</evidence>
<dbReference type="AlphaFoldDB" id="A0AAN9V3H4"/>
<evidence type="ECO:0000256" key="1">
    <source>
        <dbReference type="ARBA" id="ARBA00004123"/>
    </source>
</evidence>
<dbReference type="FunFam" id="3.30.160.60:FF:002343">
    <property type="entry name" value="Zinc finger protein 33A"/>
    <property type="match status" value="1"/>
</dbReference>
<dbReference type="GO" id="GO:0005634">
    <property type="term" value="C:nucleus"/>
    <property type="evidence" value="ECO:0007669"/>
    <property type="project" value="UniProtKB-SubCell"/>
</dbReference>
<reference evidence="10 11" key="1">
    <citation type="submission" date="2024-03" db="EMBL/GenBank/DDBJ databases">
        <title>The genome assembly and annotation of the cricket Gryllus longicercus Weissman &amp; Gray.</title>
        <authorList>
            <person name="Szrajer S."/>
            <person name="Gray D."/>
            <person name="Ylla G."/>
        </authorList>
    </citation>
    <scope>NUCLEOTIDE SEQUENCE [LARGE SCALE GENOMIC DNA]</scope>
    <source>
        <strain evidence="10">DAG 2021-001</strain>
        <tissue evidence="10">Whole body minus gut</tissue>
    </source>
</reference>
<evidence type="ECO:0000256" key="4">
    <source>
        <dbReference type="ARBA" id="ARBA00022771"/>
    </source>
</evidence>
<keyword evidence="4 7" id="KW-0863">Zinc-finger</keyword>
<dbReference type="EMBL" id="JAZDUA010000575">
    <property type="protein sequence ID" value="KAK7790954.1"/>
    <property type="molecule type" value="Genomic_DNA"/>
</dbReference>
<dbReference type="FunFam" id="3.30.160.60:FF:000100">
    <property type="entry name" value="Zinc finger 45-like"/>
    <property type="match status" value="1"/>
</dbReference>
<feature type="compositionally biased region" description="Acidic residues" evidence="8">
    <location>
        <begin position="45"/>
        <end position="54"/>
    </location>
</feature>
<dbReference type="GO" id="GO:0000981">
    <property type="term" value="F:DNA-binding transcription factor activity, RNA polymerase II-specific"/>
    <property type="evidence" value="ECO:0007669"/>
    <property type="project" value="TreeGrafter"/>
</dbReference>
<feature type="domain" description="C2H2-type" evidence="9">
    <location>
        <begin position="225"/>
        <end position="252"/>
    </location>
</feature>
<evidence type="ECO:0000259" key="9">
    <source>
        <dbReference type="PROSITE" id="PS50157"/>
    </source>
</evidence>
<dbReference type="SUPFAM" id="SSF57667">
    <property type="entry name" value="beta-beta-alpha zinc fingers"/>
    <property type="match status" value="4"/>
</dbReference>
<dbReference type="Gene3D" id="3.30.160.60">
    <property type="entry name" value="Classic Zinc Finger"/>
    <property type="match status" value="8"/>
</dbReference>
<feature type="domain" description="C2H2-type" evidence="9">
    <location>
        <begin position="312"/>
        <end position="339"/>
    </location>
</feature>
<feature type="region of interest" description="Disordered" evidence="8">
    <location>
        <begin position="35"/>
        <end position="54"/>
    </location>
</feature>
<keyword evidence="5" id="KW-0862">Zinc</keyword>
<sequence>MDNIELLAESIIELEDIKQEQEESVTMTVWNSTELKTNTLKSEVKEEEDDDDDDEVLEPPVAIFLEEVAHEEEELVDAGDEEGELLLYEQDLHVGSERKDRNCGSLGGVPASLNSPTTQSACNCTSDGKAVNQTLMKLGAKLLEHRPRKKCSTKQNTNIPTQKHSSGVFECSECQESFAQSDHLAAHKWIHWWGKTHNCPLCQMSFKRSQNFVLHMREHSGEEPYKCLICEKTFRGRGPLVLHMRTHTEEKSHFCFVCKESFERRDDFDRHVQVHALDTSQSHYLRPIYPKSVFEPTKILVALAPTHAEETYHCSVCQKSFKRREQLVNHMLLHSGSRRHPCSVCKMRFTRREHLERHMRVHTGERPHCCSICQKSFIQSDNLVKHMRIHSGERPHACFVCDKRFAQRSVLVTHMQTHIRETISCHSKPRVSQVVNL</sequence>
<comment type="caution">
    <text evidence="10">The sequence shown here is derived from an EMBL/GenBank/DDBJ whole genome shotgun (WGS) entry which is preliminary data.</text>
</comment>
<dbReference type="PROSITE" id="PS50157">
    <property type="entry name" value="ZINC_FINGER_C2H2_2"/>
    <property type="match status" value="8"/>
</dbReference>